<protein>
    <recommendedName>
        <fullName evidence="5 17">Epoxyqueuosine reductase QueH</fullName>
        <ecNumber evidence="4 17">1.17.99.6</ecNumber>
    </recommendedName>
    <alternativeName>
        <fullName evidence="15 17">Queuosine biosynthesis protein QueH</fullName>
    </alternativeName>
</protein>
<evidence type="ECO:0000256" key="6">
    <source>
        <dbReference type="ARBA" id="ARBA00022485"/>
    </source>
</evidence>
<evidence type="ECO:0000313" key="18">
    <source>
        <dbReference type="EMBL" id="HDD52998.1"/>
    </source>
</evidence>
<feature type="disulfide bond" description="Redox-active" evidence="17">
    <location>
        <begin position="164"/>
        <end position="166"/>
    </location>
</feature>
<evidence type="ECO:0000256" key="7">
    <source>
        <dbReference type="ARBA" id="ARBA00022694"/>
    </source>
</evidence>
<proteinExistence type="inferred from homology"/>
<evidence type="ECO:0000256" key="4">
    <source>
        <dbReference type="ARBA" id="ARBA00012622"/>
    </source>
</evidence>
<evidence type="ECO:0000256" key="10">
    <source>
        <dbReference type="ARBA" id="ARBA00023002"/>
    </source>
</evidence>
<evidence type="ECO:0000256" key="16">
    <source>
        <dbReference type="ARBA" id="ARBA00047415"/>
    </source>
</evidence>
<dbReference type="Pfam" id="PF02677">
    <property type="entry name" value="QueH"/>
    <property type="match status" value="1"/>
</dbReference>
<dbReference type="PANTHER" id="PTHR36701">
    <property type="entry name" value="EPOXYQUEUOSINE REDUCTASE QUEH"/>
    <property type="match status" value="1"/>
</dbReference>
<keyword evidence="8 17" id="KW-0479">Metal-binding</keyword>
<keyword evidence="14 17" id="KW-0676">Redox-active center</keyword>
<comment type="similarity">
    <text evidence="3 17">Belongs to the QueH family.</text>
</comment>
<dbReference type="PANTHER" id="PTHR36701:SF1">
    <property type="entry name" value="EPOXYQUEUOSINE REDUCTASE QUEH"/>
    <property type="match status" value="1"/>
</dbReference>
<organism evidence="18">
    <name type="scientific">Thermosulfidibacter takaii</name>
    <dbReference type="NCBI Taxonomy" id="412593"/>
    <lineage>
        <taxon>Bacteria</taxon>
        <taxon>Pseudomonadati</taxon>
        <taxon>Thermosulfidibacterota</taxon>
        <taxon>Thermosulfidibacteria</taxon>
        <taxon>Thermosulfidibacterales</taxon>
        <taxon>Thermosulfidibacteraceae</taxon>
    </lineage>
</organism>
<name>A0A7C0YAX6_9BACT</name>
<comment type="caution">
    <text evidence="18">The sequence shown here is derived from an EMBL/GenBank/DDBJ whole genome shotgun (WGS) entry which is preliminary data.</text>
</comment>
<evidence type="ECO:0000256" key="14">
    <source>
        <dbReference type="ARBA" id="ARBA00023284"/>
    </source>
</evidence>
<keyword evidence="12 17" id="KW-0411">Iron-sulfur</keyword>
<keyword evidence="13 17" id="KW-1015">Disulfide bond</keyword>
<evidence type="ECO:0000256" key="2">
    <source>
        <dbReference type="ARBA" id="ARBA00004691"/>
    </source>
</evidence>
<reference evidence="18" key="1">
    <citation type="journal article" date="2020" name="mSystems">
        <title>Genome- and Community-Level Interaction Insights into Carbon Utilization and Element Cycling Functions of Hydrothermarchaeota in Hydrothermal Sediment.</title>
        <authorList>
            <person name="Zhou Z."/>
            <person name="Liu Y."/>
            <person name="Xu W."/>
            <person name="Pan J."/>
            <person name="Luo Z.H."/>
            <person name="Li M."/>
        </authorList>
    </citation>
    <scope>NUCLEOTIDE SEQUENCE [LARGE SCALE GENOMIC DNA]</scope>
    <source>
        <strain evidence="18">HyVt-115</strain>
    </source>
</reference>
<dbReference type="GO" id="GO:0052693">
    <property type="term" value="F:epoxyqueuosine reductase activity"/>
    <property type="evidence" value="ECO:0007669"/>
    <property type="project" value="UniProtKB-UniRule"/>
</dbReference>
<gene>
    <name evidence="17" type="primary">queH</name>
    <name evidence="18" type="ORF">ENF32_02890</name>
</gene>
<evidence type="ECO:0000256" key="13">
    <source>
        <dbReference type="ARBA" id="ARBA00023157"/>
    </source>
</evidence>
<keyword evidence="10 17" id="KW-0560">Oxidoreductase</keyword>
<evidence type="ECO:0000256" key="12">
    <source>
        <dbReference type="ARBA" id="ARBA00023014"/>
    </source>
</evidence>
<keyword evidence="6 17" id="KW-0004">4Fe-4S</keyword>
<dbReference type="UniPathway" id="UPA00392"/>
<keyword evidence="11 17" id="KW-0408">Iron</keyword>
<evidence type="ECO:0000256" key="15">
    <source>
        <dbReference type="ARBA" id="ARBA00031446"/>
    </source>
</evidence>
<evidence type="ECO:0000256" key="9">
    <source>
        <dbReference type="ARBA" id="ARBA00022785"/>
    </source>
</evidence>
<evidence type="ECO:0000256" key="17">
    <source>
        <dbReference type="HAMAP-Rule" id="MF_02089"/>
    </source>
</evidence>
<keyword evidence="7 17" id="KW-0819">tRNA processing</keyword>
<sequence>MESLLIHACCANCLLYPLKVLEGRFQRIMAFWYNPNIHPYQEYQRRLEAMKELERKWNLKIIYRDSYPLEEWLQAVAFREEKRCLYCYHDRLLATAQVAKRGNFSHFTTTLLYSKHQKHEIIREMGESLGRKYGVKFFYQDFREGWKEGIQCSLELGLYRQQYCGCIYSEKERFYHE</sequence>
<feature type="binding site" evidence="17">
    <location>
        <position position="87"/>
    </location>
    <ligand>
        <name>[4Fe-4S] cluster</name>
        <dbReference type="ChEBI" id="CHEBI:49883"/>
    </ligand>
</feature>
<dbReference type="AlphaFoldDB" id="A0A7C0YAX6"/>
<evidence type="ECO:0000256" key="5">
    <source>
        <dbReference type="ARBA" id="ARBA00016895"/>
    </source>
</evidence>
<keyword evidence="9 17" id="KW-0671">Queuosine biosynthesis</keyword>
<dbReference type="HAMAP" id="MF_02089">
    <property type="entry name" value="QueH"/>
    <property type="match status" value="1"/>
</dbReference>
<dbReference type="Proteomes" id="UP000885690">
    <property type="component" value="Unassembled WGS sequence"/>
</dbReference>
<dbReference type="EMBL" id="DQWS01000111">
    <property type="protein sequence ID" value="HDD52998.1"/>
    <property type="molecule type" value="Genomic_DNA"/>
</dbReference>
<feature type="binding site" evidence="17">
    <location>
        <position position="84"/>
    </location>
    <ligand>
        <name>[4Fe-4S] cluster</name>
        <dbReference type="ChEBI" id="CHEBI:49883"/>
    </ligand>
</feature>
<evidence type="ECO:0000256" key="11">
    <source>
        <dbReference type="ARBA" id="ARBA00023004"/>
    </source>
</evidence>
<dbReference type="GO" id="GO:0008616">
    <property type="term" value="P:tRNA queuosine(34) biosynthetic process"/>
    <property type="evidence" value="ECO:0007669"/>
    <property type="project" value="UniProtKB-UniRule"/>
</dbReference>
<dbReference type="InterPro" id="IPR003828">
    <property type="entry name" value="QueH"/>
</dbReference>
<evidence type="ECO:0000256" key="1">
    <source>
        <dbReference type="ARBA" id="ARBA00002268"/>
    </source>
</evidence>
<comment type="catalytic activity">
    <reaction evidence="16 17">
        <text>epoxyqueuosine(34) in tRNA + AH2 = queuosine(34) in tRNA + A + H2O</text>
        <dbReference type="Rhea" id="RHEA:32159"/>
        <dbReference type="Rhea" id="RHEA-COMP:18571"/>
        <dbReference type="Rhea" id="RHEA-COMP:18582"/>
        <dbReference type="ChEBI" id="CHEBI:13193"/>
        <dbReference type="ChEBI" id="CHEBI:15377"/>
        <dbReference type="ChEBI" id="CHEBI:17499"/>
        <dbReference type="ChEBI" id="CHEBI:194431"/>
        <dbReference type="ChEBI" id="CHEBI:194443"/>
        <dbReference type="EC" id="1.17.99.6"/>
    </reaction>
</comment>
<comment type="function">
    <text evidence="1 17">Catalyzes the conversion of epoxyqueuosine (oQ) to queuosine (Q), which is a hypermodified base found in the wobble positions of tRNA(Asp), tRNA(Asn), tRNA(His) and tRNA(Tyr).</text>
</comment>
<dbReference type="GO" id="GO:0051539">
    <property type="term" value="F:4 iron, 4 sulfur cluster binding"/>
    <property type="evidence" value="ECO:0007669"/>
    <property type="project" value="UniProtKB-UniRule"/>
</dbReference>
<feature type="binding site" evidence="17">
    <location>
        <position position="10"/>
    </location>
    <ligand>
        <name>[4Fe-4S] cluster</name>
        <dbReference type="ChEBI" id="CHEBI:49883"/>
    </ligand>
</feature>
<feature type="binding site" evidence="17">
    <location>
        <position position="9"/>
    </location>
    <ligand>
        <name>[4Fe-4S] cluster</name>
        <dbReference type="ChEBI" id="CHEBI:49883"/>
    </ligand>
</feature>
<dbReference type="GO" id="GO:0046872">
    <property type="term" value="F:metal ion binding"/>
    <property type="evidence" value="ECO:0007669"/>
    <property type="project" value="UniProtKB-KW"/>
</dbReference>
<comment type="pathway">
    <text evidence="2 17">tRNA modification; tRNA-queuosine biosynthesis.</text>
</comment>
<evidence type="ECO:0000256" key="8">
    <source>
        <dbReference type="ARBA" id="ARBA00022723"/>
    </source>
</evidence>
<evidence type="ECO:0000256" key="3">
    <source>
        <dbReference type="ARBA" id="ARBA00008207"/>
    </source>
</evidence>
<accession>A0A7C0YAX6</accession>
<dbReference type="EC" id="1.17.99.6" evidence="4 17"/>